<dbReference type="InterPro" id="IPR056789">
    <property type="entry name" value="LRR_R13L1-DRL21"/>
</dbReference>
<feature type="domain" description="Disease resistance N-terminal" evidence="6">
    <location>
        <begin position="10"/>
        <end position="95"/>
    </location>
</feature>
<dbReference type="GO" id="GO:0006952">
    <property type="term" value="P:defense response"/>
    <property type="evidence" value="ECO:0007669"/>
    <property type="project" value="UniProtKB-KW"/>
</dbReference>
<dbReference type="Pfam" id="PF18052">
    <property type="entry name" value="Rx_N"/>
    <property type="match status" value="1"/>
</dbReference>
<keyword evidence="2" id="KW-0677">Repeat</keyword>
<evidence type="ECO:0000259" key="6">
    <source>
        <dbReference type="Pfam" id="PF18052"/>
    </source>
</evidence>
<keyword evidence="4" id="KW-0611">Plant defense</keyword>
<dbReference type="EMBL" id="JBAMMX010000009">
    <property type="protein sequence ID" value="KAK6933747.1"/>
    <property type="molecule type" value="Genomic_DNA"/>
</dbReference>
<organism evidence="8 9">
    <name type="scientific">Dillenia turbinata</name>
    <dbReference type="NCBI Taxonomy" id="194707"/>
    <lineage>
        <taxon>Eukaryota</taxon>
        <taxon>Viridiplantae</taxon>
        <taxon>Streptophyta</taxon>
        <taxon>Embryophyta</taxon>
        <taxon>Tracheophyta</taxon>
        <taxon>Spermatophyta</taxon>
        <taxon>Magnoliopsida</taxon>
        <taxon>eudicotyledons</taxon>
        <taxon>Gunneridae</taxon>
        <taxon>Pentapetalae</taxon>
        <taxon>Dilleniales</taxon>
        <taxon>Dilleniaceae</taxon>
        <taxon>Dillenia</taxon>
    </lineage>
</organism>
<evidence type="ECO:0000256" key="1">
    <source>
        <dbReference type="ARBA" id="ARBA00022614"/>
    </source>
</evidence>
<evidence type="ECO:0000256" key="4">
    <source>
        <dbReference type="ARBA" id="ARBA00022821"/>
    </source>
</evidence>
<comment type="caution">
    <text evidence="8">The sequence shown here is derived from an EMBL/GenBank/DDBJ whole genome shotgun (WGS) entry which is preliminary data.</text>
</comment>
<dbReference type="GO" id="GO:0005524">
    <property type="term" value="F:ATP binding"/>
    <property type="evidence" value="ECO:0007669"/>
    <property type="project" value="UniProtKB-KW"/>
</dbReference>
<evidence type="ECO:0000256" key="5">
    <source>
        <dbReference type="ARBA" id="ARBA00022840"/>
    </source>
</evidence>
<evidence type="ECO:0000313" key="8">
    <source>
        <dbReference type="EMBL" id="KAK6933747.1"/>
    </source>
</evidence>
<dbReference type="InterPro" id="IPR032675">
    <property type="entry name" value="LRR_dom_sf"/>
</dbReference>
<dbReference type="Gene3D" id="3.80.10.10">
    <property type="entry name" value="Ribonuclease Inhibitor"/>
    <property type="match status" value="2"/>
</dbReference>
<feature type="domain" description="R13L1/DRL21-like LRR repeat region" evidence="7">
    <location>
        <begin position="195"/>
        <end position="244"/>
    </location>
</feature>
<sequence>MGEPLLAAYLQSLLDKLAPGPLMNFAIQQGFDSELRKWRSMLRKIKLVLGDAEEKQMNDIEVKRWLDDLLILAYDADDALDDLDCEALQQEDNSSSDPAASNSQLLDMLPLIKKIAARFQYIEEQKIDLGLEAKHGVRSSIINKRPETTSLLDTSEIVGREHDVEAILKLMRLSETTKAEAHASPTLGMAGSGCGYCGVTLPNWIGDSSYSKLVELSLINCERCKWLPSLGQLPLLQKLTIKGMLEIEILGTELYGEASPHGQPFPSLTQLCIENCKNLRTLPDAIMSSNSNLQVLEIWDCTSLESFPSGVLPSTLKGLSICNCRKLESISEMLLGPTSLDSVYFKEYPNLKSLPECLCTNLTLLTIDRCESIESLPETPNLTHLEVRYCENLKYLPSNLPKLTSLLYLCVVGCDNLASLPEGGLPSGLQHLEFGPCAKMNQSSVEEKLDKKVEKLNALQFLPLPIGPFFELKISQARLLVQSSDPPLILLTFDQFKQSQECSTSSRLLQLNSLSHEEEAECFYS</sequence>
<keyword evidence="9" id="KW-1185">Reference proteome</keyword>
<dbReference type="SUPFAM" id="SSF52058">
    <property type="entry name" value="L domain-like"/>
    <property type="match status" value="1"/>
</dbReference>
<dbReference type="Gene3D" id="1.20.5.4130">
    <property type="match status" value="1"/>
</dbReference>
<accession>A0AAN8VUN2</accession>
<dbReference type="InterPro" id="IPR041118">
    <property type="entry name" value="Rx_N"/>
</dbReference>
<dbReference type="Proteomes" id="UP001370490">
    <property type="component" value="Unassembled WGS sequence"/>
</dbReference>
<dbReference type="AlphaFoldDB" id="A0AAN8VUN2"/>
<reference evidence="8 9" key="1">
    <citation type="submission" date="2023-12" db="EMBL/GenBank/DDBJ databases">
        <title>A high-quality genome assembly for Dillenia turbinata (Dilleniales).</title>
        <authorList>
            <person name="Chanderbali A."/>
        </authorList>
    </citation>
    <scope>NUCLEOTIDE SEQUENCE [LARGE SCALE GENOMIC DNA]</scope>
    <source>
        <strain evidence="8">LSX21</strain>
        <tissue evidence="8">Leaf</tissue>
    </source>
</reference>
<gene>
    <name evidence="8" type="ORF">RJ641_036641</name>
</gene>
<dbReference type="Pfam" id="PF25019">
    <property type="entry name" value="LRR_R13L1-DRL21"/>
    <property type="match status" value="1"/>
</dbReference>
<keyword evidence="5" id="KW-0067">ATP-binding</keyword>
<protein>
    <submittedName>
        <fullName evidence="8">Rx, N-terminal</fullName>
    </submittedName>
</protein>
<evidence type="ECO:0000313" key="9">
    <source>
        <dbReference type="Proteomes" id="UP001370490"/>
    </source>
</evidence>
<dbReference type="PANTHER" id="PTHR36766">
    <property type="entry name" value="PLANT BROAD-SPECTRUM MILDEW RESISTANCE PROTEIN RPW8"/>
    <property type="match status" value="1"/>
</dbReference>
<keyword evidence="3" id="KW-0547">Nucleotide-binding</keyword>
<evidence type="ECO:0000259" key="7">
    <source>
        <dbReference type="Pfam" id="PF25019"/>
    </source>
</evidence>
<dbReference type="PANTHER" id="PTHR36766:SF40">
    <property type="entry name" value="DISEASE RESISTANCE PROTEIN RGA3"/>
    <property type="match status" value="1"/>
</dbReference>
<keyword evidence="1" id="KW-0433">Leucine-rich repeat</keyword>
<proteinExistence type="predicted"/>
<name>A0AAN8VUN2_9MAGN</name>
<evidence type="ECO:0000256" key="3">
    <source>
        <dbReference type="ARBA" id="ARBA00022741"/>
    </source>
</evidence>
<evidence type="ECO:0000256" key="2">
    <source>
        <dbReference type="ARBA" id="ARBA00022737"/>
    </source>
</evidence>